<dbReference type="AlphaFoldDB" id="A0A0J9W0W7"/>
<evidence type="ECO:0000313" key="2">
    <source>
        <dbReference type="EMBL" id="KMZ93703.1"/>
    </source>
</evidence>
<accession>A0A0J9W0W7</accession>
<sequence length="268" mass="32258">MNYIEWPNYVCNNPRKNPSEWDSDDKKICEDFIRLFIFMSQDRHTKTVLDTNDYKFLNFWLNKRLREKKKEADFISRFFTYLNSYKDIFDDDNKLSDELKDTSSVEWEKMDILYNLHYNYSIIKNEKFNAGKEKDECEKYAKICINKIQEAINQYPESDDTEFYKALREFSYLYTYHKYNYASCRNVKLPSLPKLNPPPTTSQNVKQDGKETRETEKGVKTEKAVKTCDEQNNTFDIVKFLNADKYVCYNILLKLFFIITPLEDKKYT</sequence>
<dbReference type="Proteomes" id="UP000053776">
    <property type="component" value="Unassembled WGS sequence"/>
</dbReference>
<evidence type="ECO:0000313" key="3">
    <source>
        <dbReference type="Proteomes" id="UP000053776"/>
    </source>
</evidence>
<dbReference type="Pfam" id="PF05795">
    <property type="entry name" value="Plasmodium_Vir"/>
    <property type="match status" value="1"/>
</dbReference>
<feature type="region of interest" description="Disordered" evidence="1">
    <location>
        <begin position="192"/>
        <end position="221"/>
    </location>
</feature>
<organism evidence="2 3">
    <name type="scientific">Plasmodium vivax Mauritania I</name>
    <dbReference type="NCBI Taxonomy" id="1035515"/>
    <lineage>
        <taxon>Eukaryota</taxon>
        <taxon>Sar</taxon>
        <taxon>Alveolata</taxon>
        <taxon>Apicomplexa</taxon>
        <taxon>Aconoidasida</taxon>
        <taxon>Haemosporida</taxon>
        <taxon>Plasmodiidae</taxon>
        <taxon>Plasmodium</taxon>
        <taxon>Plasmodium (Plasmodium)</taxon>
    </lineage>
</organism>
<dbReference type="EMBL" id="KQ235036">
    <property type="protein sequence ID" value="KMZ93703.1"/>
    <property type="molecule type" value="Genomic_DNA"/>
</dbReference>
<gene>
    <name evidence="2" type="ORF">PVMG_05287</name>
</gene>
<dbReference type="InterPro" id="IPR008780">
    <property type="entry name" value="Plasmodium_Vir"/>
</dbReference>
<evidence type="ECO:0000256" key="1">
    <source>
        <dbReference type="SAM" id="MobiDB-lite"/>
    </source>
</evidence>
<reference evidence="2 3" key="1">
    <citation type="submission" date="2011-08" db="EMBL/GenBank/DDBJ databases">
        <title>The Genome Sequence of Plasmodium vivax Mauritania I.</title>
        <authorList>
            <consortium name="The Broad Institute Genome Sequencing Platform"/>
            <consortium name="The Broad Institute Genome Sequencing Center for Infectious Disease"/>
            <person name="Neafsey D."/>
            <person name="Carlton J."/>
            <person name="Barnwell J."/>
            <person name="Collins W."/>
            <person name="Escalante A."/>
            <person name="Mullikin J."/>
            <person name="Saul A."/>
            <person name="Guigo R."/>
            <person name="Camara F."/>
            <person name="Young S.K."/>
            <person name="Zeng Q."/>
            <person name="Gargeya S."/>
            <person name="Fitzgerald M."/>
            <person name="Haas B."/>
            <person name="Abouelleil A."/>
            <person name="Alvarado L."/>
            <person name="Arachchi H.M."/>
            <person name="Berlin A."/>
            <person name="Brown A."/>
            <person name="Chapman S.B."/>
            <person name="Chen Z."/>
            <person name="Dunbar C."/>
            <person name="Freedman E."/>
            <person name="Gearin G."/>
            <person name="Gellesch M."/>
            <person name="Goldberg J."/>
            <person name="Griggs A."/>
            <person name="Gujja S."/>
            <person name="Heiman D."/>
            <person name="Howarth C."/>
            <person name="Larson L."/>
            <person name="Lui A."/>
            <person name="MacDonald P.J.P."/>
            <person name="Montmayeur A."/>
            <person name="Murphy C."/>
            <person name="Neiman D."/>
            <person name="Pearson M."/>
            <person name="Priest M."/>
            <person name="Roberts A."/>
            <person name="Saif S."/>
            <person name="Shea T."/>
            <person name="Shenoy N."/>
            <person name="Sisk P."/>
            <person name="Stolte C."/>
            <person name="Sykes S."/>
            <person name="Wortman J."/>
            <person name="Nusbaum C."/>
            <person name="Birren B."/>
        </authorList>
    </citation>
    <scope>NUCLEOTIDE SEQUENCE [LARGE SCALE GENOMIC DNA]</scope>
    <source>
        <strain evidence="2 3">Mauritania I</strain>
    </source>
</reference>
<protein>
    <submittedName>
        <fullName evidence="2">Uncharacterized protein</fullName>
    </submittedName>
</protein>
<name>A0A0J9W0W7_PLAVI</name>
<feature type="compositionally biased region" description="Basic and acidic residues" evidence="1">
    <location>
        <begin position="207"/>
        <end position="221"/>
    </location>
</feature>
<proteinExistence type="predicted"/>